<keyword evidence="2" id="KW-1185">Reference proteome</keyword>
<dbReference type="RefSeq" id="XP_016261234.1">
    <property type="nucleotide sequence ID" value="XM_016407754.1"/>
</dbReference>
<reference evidence="1 2" key="1">
    <citation type="submission" date="2015-01" db="EMBL/GenBank/DDBJ databases">
        <title>The Genome Sequence of Exophiala oligosperma CBS72588.</title>
        <authorList>
            <consortium name="The Broad Institute Genomics Platform"/>
            <person name="Cuomo C."/>
            <person name="de Hoog S."/>
            <person name="Gorbushina A."/>
            <person name="Stielow B."/>
            <person name="Teixiera M."/>
            <person name="Abouelleil A."/>
            <person name="Chapman S.B."/>
            <person name="Priest M."/>
            <person name="Young S.K."/>
            <person name="Wortman J."/>
            <person name="Nusbaum C."/>
            <person name="Birren B."/>
        </authorList>
    </citation>
    <scope>NUCLEOTIDE SEQUENCE [LARGE SCALE GENOMIC DNA]</scope>
    <source>
        <strain evidence="1 2">CBS 72588</strain>
    </source>
</reference>
<dbReference type="GO" id="GO:0003825">
    <property type="term" value="F:alpha,alpha-trehalose-phosphate synthase (UDP-forming) activity"/>
    <property type="evidence" value="ECO:0007669"/>
    <property type="project" value="TreeGrafter"/>
</dbReference>
<name>A0A0D2DDE0_9EURO</name>
<dbReference type="SUPFAM" id="SSF53756">
    <property type="entry name" value="UDP-Glycosyltransferase/glycogen phosphorylase"/>
    <property type="match status" value="1"/>
</dbReference>
<sequence length="374" mass="42761">METPPATPCSSTPPTLPFDQRLIVVSNRLPVTLKRSSDGKYEFKRSSGGLATGISGVKRDNQMLWYGWPGLEIPKSEELEIAQSLRQHHGAIPVPVAGDVAELYDNGFSNSTMWPLLHYQPNAIRFDQNEWQAYRKVNKAFADKLVEEVDEGDVVWVHDYHLMLLPTMLYEAAADRGKQLTIGFFLHTPFPTADMFKVVPHWEELIEGVLRCRLFGFHTQAYAQNFKRICGDYLGFKQFPSGIQRDGNFIDLGVYPIGIDVPKFVEHVQKPDVDERVEKFRSRYRVSKLIIGVDRLDYIKGIPQKLKALESILDRNPSWVGLVTMIQVAVPSRETVKDYKALADELHRQVDRLNTKYGSDDYKPVHFLHQSVPF</sequence>
<dbReference type="STRING" id="215243.A0A0D2DDE0"/>
<proteinExistence type="predicted"/>
<dbReference type="EMBL" id="KN847337">
    <property type="protein sequence ID" value="KIW41018.1"/>
    <property type="molecule type" value="Genomic_DNA"/>
</dbReference>
<dbReference type="Pfam" id="PF00982">
    <property type="entry name" value="Glyco_transf_20"/>
    <property type="match status" value="1"/>
</dbReference>
<dbReference type="PANTHER" id="PTHR10788">
    <property type="entry name" value="TREHALOSE-6-PHOSPHATE SYNTHASE"/>
    <property type="match status" value="1"/>
</dbReference>
<dbReference type="Gene3D" id="3.40.50.2000">
    <property type="entry name" value="Glycogen Phosphorylase B"/>
    <property type="match status" value="2"/>
</dbReference>
<dbReference type="VEuPathDB" id="FungiDB:PV06_06616"/>
<dbReference type="AlphaFoldDB" id="A0A0D2DDE0"/>
<dbReference type="HOGENOM" id="CLU_062855_0_0_1"/>
<evidence type="ECO:0000313" key="1">
    <source>
        <dbReference type="EMBL" id="KIW41018.1"/>
    </source>
</evidence>
<dbReference type="GeneID" id="27358690"/>
<dbReference type="PANTHER" id="PTHR10788:SF106">
    <property type="entry name" value="BCDNA.GH08860"/>
    <property type="match status" value="1"/>
</dbReference>
<dbReference type="Proteomes" id="UP000053342">
    <property type="component" value="Unassembled WGS sequence"/>
</dbReference>
<dbReference type="GO" id="GO:0005992">
    <property type="term" value="P:trehalose biosynthetic process"/>
    <property type="evidence" value="ECO:0007669"/>
    <property type="project" value="InterPro"/>
</dbReference>
<evidence type="ECO:0000313" key="2">
    <source>
        <dbReference type="Proteomes" id="UP000053342"/>
    </source>
</evidence>
<protein>
    <submittedName>
        <fullName evidence="1">Uncharacterized protein</fullName>
    </submittedName>
</protein>
<organism evidence="1 2">
    <name type="scientific">Exophiala oligosperma</name>
    <dbReference type="NCBI Taxonomy" id="215243"/>
    <lineage>
        <taxon>Eukaryota</taxon>
        <taxon>Fungi</taxon>
        <taxon>Dikarya</taxon>
        <taxon>Ascomycota</taxon>
        <taxon>Pezizomycotina</taxon>
        <taxon>Eurotiomycetes</taxon>
        <taxon>Chaetothyriomycetidae</taxon>
        <taxon>Chaetothyriales</taxon>
        <taxon>Herpotrichiellaceae</taxon>
        <taxon>Exophiala</taxon>
    </lineage>
</organism>
<dbReference type="GO" id="GO:0005829">
    <property type="term" value="C:cytosol"/>
    <property type="evidence" value="ECO:0007669"/>
    <property type="project" value="TreeGrafter"/>
</dbReference>
<dbReference type="GO" id="GO:0004805">
    <property type="term" value="F:trehalose-phosphatase activity"/>
    <property type="evidence" value="ECO:0007669"/>
    <property type="project" value="TreeGrafter"/>
</dbReference>
<dbReference type="CDD" id="cd03788">
    <property type="entry name" value="GT20_TPS"/>
    <property type="match status" value="1"/>
</dbReference>
<accession>A0A0D2DDE0</accession>
<dbReference type="InterPro" id="IPR001830">
    <property type="entry name" value="Glyco_trans_20"/>
</dbReference>
<gene>
    <name evidence="1" type="ORF">PV06_06616</name>
</gene>
<dbReference type="OrthoDB" id="755951at2759"/>